<dbReference type="PANTHER" id="PTHR19134:SF561">
    <property type="entry name" value="PROTEIN TYROSINE PHOSPHATASE 36E, ISOFORM A"/>
    <property type="match status" value="1"/>
</dbReference>
<dbReference type="Gene3D" id="3.90.190.10">
    <property type="entry name" value="Protein tyrosine phosphatase superfamily"/>
    <property type="match status" value="1"/>
</dbReference>
<dbReference type="GO" id="GO:0004725">
    <property type="term" value="F:protein tyrosine phosphatase activity"/>
    <property type="evidence" value="ECO:0007669"/>
    <property type="project" value="UniProtKB-EC"/>
</dbReference>
<dbReference type="FunCoup" id="A0A1J7I5X8">
    <property type="interactions" value="69"/>
</dbReference>
<dbReference type="SUPFAM" id="SSF52821">
    <property type="entry name" value="Rhodanese/Cell cycle control phosphatase"/>
    <property type="match status" value="1"/>
</dbReference>
<dbReference type="SUPFAM" id="SSF52799">
    <property type="entry name" value="(Phosphotyrosine protein) phosphatases II"/>
    <property type="match status" value="1"/>
</dbReference>
<dbReference type="Gene3D" id="3.40.250.10">
    <property type="entry name" value="Rhodanese-like domain"/>
    <property type="match status" value="1"/>
</dbReference>
<dbReference type="PROSITE" id="PS50055">
    <property type="entry name" value="TYR_PHOSPHATASE_PTP"/>
    <property type="match status" value="1"/>
</dbReference>
<evidence type="ECO:0000259" key="5">
    <source>
        <dbReference type="PROSITE" id="PS50056"/>
    </source>
</evidence>
<dbReference type="InterPro" id="IPR050348">
    <property type="entry name" value="Protein-Tyr_Phosphatase"/>
</dbReference>
<feature type="region of interest" description="Disordered" evidence="3">
    <location>
        <begin position="867"/>
        <end position="896"/>
    </location>
</feature>
<dbReference type="SMART" id="SM00194">
    <property type="entry name" value="PTPc"/>
    <property type="match status" value="1"/>
</dbReference>
<feature type="non-terminal residue" evidence="7">
    <location>
        <position position="1001"/>
    </location>
</feature>
<feature type="domain" description="Tyrosine specific protein phosphatases" evidence="5">
    <location>
        <begin position="815"/>
        <end position="883"/>
    </location>
</feature>
<gene>
    <name evidence="7" type="ORF">CONLIGDRAFT_562991</name>
</gene>
<name>A0A1J7I5X8_9PEZI</name>
<feature type="compositionally biased region" description="Low complexity" evidence="3">
    <location>
        <begin position="200"/>
        <end position="218"/>
    </location>
</feature>
<keyword evidence="8" id="KW-1185">Reference proteome</keyword>
<dbReference type="FunFam" id="3.40.250.10:FF:000051">
    <property type="entry name" value="Protein tyrosine phosphatase (Pyp1), putative"/>
    <property type="match status" value="1"/>
</dbReference>
<feature type="non-terminal residue" evidence="7">
    <location>
        <position position="1"/>
    </location>
</feature>
<feature type="domain" description="Rhodanese" evidence="6">
    <location>
        <begin position="312"/>
        <end position="428"/>
    </location>
</feature>
<dbReference type="InterPro" id="IPR036873">
    <property type="entry name" value="Rhodanese-like_dom_sf"/>
</dbReference>
<dbReference type="PROSITE" id="PS50206">
    <property type="entry name" value="RHODANESE_3"/>
    <property type="match status" value="1"/>
</dbReference>
<dbReference type="PRINTS" id="PR00700">
    <property type="entry name" value="PRTYPHPHTASE"/>
</dbReference>
<comment type="similarity">
    <text evidence="1">Belongs to the protein-tyrosine phosphatase family. Non-receptor class subfamily.</text>
</comment>
<organism evidence="7 8">
    <name type="scientific">Coniochaeta ligniaria NRRL 30616</name>
    <dbReference type="NCBI Taxonomy" id="1408157"/>
    <lineage>
        <taxon>Eukaryota</taxon>
        <taxon>Fungi</taxon>
        <taxon>Dikarya</taxon>
        <taxon>Ascomycota</taxon>
        <taxon>Pezizomycotina</taxon>
        <taxon>Sordariomycetes</taxon>
        <taxon>Sordariomycetidae</taxon>
        <taxon>Coniochaetales</taxon>
        <taxon>Coniochaetaceae</taxon>
        <taxon>Coniochaeta</taxon>
    </lineage>
</organism>
<feature type="region of interest" description="Disordered" evidence="3">
    <location>
        <begin position="1"/>
        <end position="93"/>
    </location>
</feature>
<reference evidence="7 8" key="1">
    <citation type="submission" date="2016-10" db="EMBL/GenBank/DDBJ databases">
        <title>Draft genome sequence of Coniochaeta ligniaria NRRL30616, a lignocellulolytic fungus for bioabatement of inhibitors in plant biomass hydrolysates.</title>
        <authorList>
            <consortium name="DOE Joint Genome Institute"/>
            <person name="Jimenez D.J."/>
            <person name="Hector R.E."/>
            <person name="Riley R."/>
            <person name="Sun H."/>
            <person name="Grigoriev I.V."/>
            <person name="Van Elsas J.D."/>
            <person name="Nichols N.N."/>
        </authorList>
    </citation>
    <scope>NUCLEOTIDE SEQUENCE [LARGE SCALE GENOMIC DNA]</scope>
    <source>
        <strain evidence="7 8">NRRL 30616</strain>
    </source>
</reference>
<evidence type="ECO:0000259" key="6">
    <source>
        <dbReference type="PROSITE" id="PS50206"/>
    </source>
</evidence>
<proteinExistence type="inferred from homology"/>
<evidence type="ECO:0000313" key="8">
    <source>
        <dbReference type="Proteomes" id="UP000182658"/>
    </source>
</evidence>
<feature type="region of interest" description="Disordered" evidence="3">
    <location>
        <begin position="189"/>
        <end position="258"/>
    </location>
</feature>
<protein>
    <recommendedName>
        <fullName evidence="2">protein-tyrosine-phosphatase</fullName>
        <ecNumber evidence="2">3.1.3.48</ecNumber>
    </recommendedName>
</protein>
<evidence type="ECO:0000256" key="2">
    <source>
        <dbReference type="ARBA" id="ARBA00013064"/>
    </source>
</evidence>
<dbReference type="InterPro" id="IPR029021">
    <property type="entry name" value="Prot-tyrosine_phosphatase-like"/>
</dbReference>
<dbReference type="Proteomes" id="UP000182658">
    <property type="component" value="Unassembled WGS sequence"/>
</dbReference>
<evidence type="ECO:0000259" key="4">
    <source>
        <dbReference type="PROSITE" id="PS50055"/>
    </source>
</evidence>
<dbReference type="InterPro" id="IPR000387">
    <property type="entry name" value="Tyr_Pase_dom"/>
</dbReference>
<dbReference type="EC" id="3.1.3.48" evidence="2"/>
<evidence type="ECO:0000256" key="3">
    <source>
        <dbReference type="SAM" id="MobiDB-lite"/>
    </source>
</evidence>
<dbReference type="OrthoDB" id="6058203at2759"/>
<dbReference type="SMART" id="SM00404">
    <property type="entry name" value="PTPc_motif"/>
    <property type="match status" value="1"/>
</dbReference>
<dbReference type="STRING" id="1408157.A0A1J7I5X8"/>
<sequence length="1001" mass="107990">SHSQTQTTSHPHRANKSSTPLASPRQPFSVGQVCPPRLSPSATHGQDAGTPSPNYFGLSIDTATDPHESAALPRENWSPQTSSVRSFGAAIPQQLPLDANPEFEAFRRQADANRGRGFSLSTSQFGRSIPLAGTPSSSTPSASARPRPSRWHTQGSETSGAPFPRVSGLAAGARSVECAAPARMDIDHASVHDSTSVSANSRRSPPTSLTPSLTNPPSMNRPSMHPPSFLNMGRHESPARIDSPFAAPGGRPNISQISDQHPRLSMTHNRADPPSPAANHVHRADTVPTKLEAGGPSMMSPAQLEDLMEHTPSSELLILDLRVSPQYALSRIKGALNLCIPTTLLKRPTFNLQKLQTTFQGEQEQGKFANWQNTSYLVVYDAFSSDRRDALSAMNMIKKFVNEGYSGSMNILRGGFNAFAANYPELVDRNAGPAGGTGLTLGNTGSKDGRPTIAPVIGGVMLPGGSNNPNPFFSNIRQNQDLVDGVGQIKIGVPAGLTPESLPLWLREAADEADKGKKVSDKFLRIELTEQSRMKDAYSAFKLSDAGGNGAEETRVQLSGIEKGGKNRYKDILPFEHARVRLAGRPEGACDYVNASHLRSTRSHKRYIASQGPLPATFDDFWSVIWDQDVRVIVMLTAESEGGQLKCHPYWNGREFGPIKLRSLSEKKVSLDIDKSRSNSLATPGPAADSSSNASQAELGRRRANTTTSLESGAPTPSQPNLSSQSSNAGDTPYVIVRKFALSHAAHPFAPIREITQLHYPSWPDFGAPAQPSHLLALVELANVMQRPALPLDYPSTMAPDVSENASDTAPLSWYDSPESGDHVRPMLVHCSAGCGRTGAFCTVDSVIDMLKRQRLTHIIRANASQPLEKRKRGSVSAKGEKKDAEGDVDMDASISPLDASKDTSTFFRPTLTASKPSGSSGSIAKSASGEEIDLSWLDDDTVDLIASTVEDFRRQRLSMVQSLRQFVLCYETAIEWIWRLQQQGQTSGPGGRSRARSGSL</sequence>
<feature type="region of interest" description="Disordered" evidence="3">
    <location>
        <begin position="675"/>
        <end position="729"/>
    </location>
</feature>
<dbReference type="AlphaFoldDB" id="A0A1J7I5X8"/>
<dbReference type="SMART" id="SM00450">
    <property type="entry name" value="RHOD"/>
    <property type="match status" value="1"/>
</dbReference>
<feature type="compositionally biased region" description="Low complexity" evidence="3">
    <location>
        <begin position="719"/>
        <end position="728"/>
    </location>
</feature>
<dbReference type="InterPro" id="IPR003595">
    <property type="entry name" value="Tyr_Pase_cat"/>
</dbReference>
<evidence type="ECO:0000256" key="1">
    <source>
        <dbReference type="ARBA" id="ARBA00009649"/>
    </source>
</evidence>
<dbReference type="CDD" id="cd18533">
    <property type="entry name" value="PTP_fungal"/>
    <property type="match status" value="1"/>
</dbReference>
<dbReference type="InParanoid" id="A0A1J7I5X8"/>
<dbReference type="PANTHER" id="PTHR19134">
    <property type="entry name" value="RECEPTOR-TYPE TYROSINE-PROTEIN PHOSPHATASE"/>
    <property type="match status" value="1"/>
</dbReference>
<evidence type="ECO:0000313" key="7">
    <source>
        <dbReference type="EMBL" id="OIW22926.1"/>
    </source>
</evidence>
<dbReference type="PROSITE" id="PS00383">
    <property type="entry name" value="TYR_PHOSPHATASE_1"/>
    <property type="match status" value="1"/>
</dbReference>
<accession>A0A1J7I5X8</accession>
<dbReference type="EMBL" id="KV875109">
    <property type="protein sequence ID" value="OIW22926.1"/>
    <property type="molecule type" value="Genomic_DNA"/>
</dbReference>
<feature type="compositionally biased region" description="Low complexity" evidence="3">
    <location>
        <begin position="134"/>
        <end position="146"/>
    </location>
</feature>
<feature type="region of interest" description="Disordered" evidence="3">
    <location>
        <begin position="114"/>
        <end position="166"/>
    </location>
</feature>
<dbReference type="PROSITE" id="PS50056">
    <property type="entry name" value="TYR_PHOSPHATASE_2"/>
    <property type="match status" value="1"/>
</dbReference>
<dbReference type="CDD" id="cd01446">
    <property type="entry name" value="DSP_MapKP"/>
    <property type="match status" value="1"/>
</dbReference>
<dbReference type="InterPro" id="IPR000242">
    <property type="entry name" value="PTP_cat"/>
</dbReference>
<feature type="domain" description="Tyrosine-protein phosphatase" evidence="4">
    <location>
        <begin position="566"/>
        <end position="977"/>
    </location>
</feature>
<dbReference type="InterPro" id="IPR001763">
    <property type="entry name" value="Rhodanese-like_dom"/>
</dbReference>
<dbReference type="Pfam" id="PF00102">
    <property type="entry name" value="Y_phosphatase"/>
    <property type="match status" value="2"/>
</dbReference>
<dbReference type="Pfam" id="PF00581">
    <property type="entry name" value="Rhodanese"/>
    <property type="match status" value="1"/>
</dbReference>
<feature type="compositionally biased region" description="Polar residues" evidence="3">
    <location>
        <begin position="40"/>
        <end position="53"/>
    </location>
</feature>
<dbReference type="InterPro" id="IPR016130">
    <property type="entry name" value="Tyr_Pase_AS"/>
</dbReference>